<accession>A0A834I703</accession>
<reference evidence="5" key="1">
    <citation type="submission" date="2020-08" db="EMBL/GenBank/DDBJ databases">
        <title>Genome sequencing and assembly of the red palm weevil Rhynchophorus ferrugineus.</title>
        <authorList>
            <person name="Dias G.B."/>
            <person name="Bergman C.M."/>
            <person name="Manee M."/>
        </authorList>
    </citation>
    <scope>NUCLEOTIDE SEQUENCE</scope>
    <source>
        <strain evidence="5">AA-2017</strain>
        <tissue evidence="5">Whole larva</tissue>
    </source>
</reference>
<dbReference type="Gene3D" id="2.10.25.10">
    <property type="entry name" value="Laminin"/>
    <property type="match status" value="1"/>
</dbReference>
<proteinExistence type="predicted"/>
<organism evidence="5 6">
    <name type="scientific">Rhynchophorus ferrugineus</name>
    <name type="common">Red palm weevil</name>
    <name type="synonym">Curculio ferrugineus</name>
    <dbReference type="NCBI Taxonomy" id="354439"/>
    <lineage>
        <taxon>Eukaryota</taxon>
        <taxon>Metazoa</taxon>
        <taxon>Ecdysozoa</taxon>
        <taxon>Arthropoda</taxon>
        <taxon>Hexapoda</taxon>
        <taxon>Insecta</taxon>
        <taxon>Pterygota</taxon>
        <taxon>Neoptera</taxon>
        <taxon>Endopterygota</taxon>
        <taxon>Coleoptera</taxon>
        <taxon>Polyphaga</taxon>
        <taxon>Cucujiformia</taxon>
        <taxon>Curculionidae</taxon>
        <taxon>Dryophthorinae</taxon>
        <taxon>Rhynchophorus</taxon>
    </lineage>
</organism>
<comment type="caution">
    <text evidence="5">The sequence shown here is derived from an EMBL/GenBank/DDBJ whole genome shotgun (WGS) entry which is preliminary data.</text>
</comment>
<name>A0A834I703_RHYFE</name>
<dbReference type="InterPro" id="IPR056588">
    <property type="entry name" value="EGF_LRP2"/>
</dbReference>
<evidence type="ECO:0000313" key="6">
    <source>
        <dbReference type="Proteomes" id="UP000625711"/>
    </source>
</evidence>
<dbReference type="GO" id="GO:0016020">
    <property type="term" value="C:membrane"/>
    <property type="evidence" value="ECO:0007669"/>
    <property type="project" value="UniProtKB-SubCell"/>
</dbReference>
<evidence type="ECO:0000256" key="1">
    <source>
        <dbReference type="ARBA" id="ARBA00004308"/>
    </source>
</evidence>
<protein>
    <recommendedName>
        <fullName evidence="4">LRP2 EGF-like domain-containing protein</fullName>
    </recommendedName>
</protein>
<dbReference type="InterPro" id="IPR011042">
    <property type="entry name" value="6-blade_b-propeller_TolB-like"/>
</dbReference>
<dbReference type="GO" id="GO:0012505">
    <property type="term" value="C:endomembrane system"/>
    <property type="evidence" value="ECO:0007669"/>
    <property type="project" value="UniProtKB-SubCell"/>
</dbReference>
<dbReference type="EMBL" id="JAACXV010009411">
    <property type="protein sequence ID" value="KAF7275687.1"/>
    <property type="molecule type" value="Genomic_DNA"/>
</dbReference>
<keyword evidence="6" id="KW-1185">Reference proteome</keyword>
<evidence type="ECO:0000259" key="4">
    <source>
        <dbReference type="Pfam" id="PF24468"/>
    </source>
</evidence>
<feature type="non-terminal residue" evidence="5">
    <location>
        <position position="1"/>
    </location>
</feature>
<dbReference type="Pfam" id="PF24468">
    <property type="entry name" value="EGF_LRP2"/>
    <property type="match status" value="1"/>
</dbReference>
<evidence type="ECO:0000256" key="2">
    <source>
        <dbReference type="ARBA" id="ARBA00004479"/>
    </source>
</evidence>
<dbReference type="Gene3D" id="2.120.10.30">
    <property type="entry name" value="TolB, C-terminal domain"/>
    <property type="match status" value="1"/>
</dbReference>
<comment type="subcellular location">
    <subcellularLocation>
        <location evidence="1">Endomembrane system</location>
    </subcellularLocation>
    <subcellularLocation>
        <location evidence="2">Membrane</location>
        <topology evidence="2">Single-pass type I membrane protein</topology>
    </subcellularLocation>
</comment>
<feature type="domain" description="LRP2 EGF-like" evidence="4">
    <location>
        <begin position="2"/>
        <end position="45"/>
    </location>
</feature>
<evidence type="ECO:0000313" key="5">
    <source>
        <dbReference type="EMBL" id="KAF7275687.1"/>
    </source>
</evidence>
<dbReference type="OrthoDB" id="6751419at2759"/>
<gene>
    <name evidence="5" type="ORF">GWI33_011368</name>
</gene>
<keyword evidence="3" id="KW-0732">Signal</keyword>
<dbReference type="Proteomes" id="UP000625711">
    <property type="component" value="Unassembled WGS sequence"/>
</dbReference>
<evidence type="ECO:0000256" key="3">
    <source>
        <dbReference type="ARBA" id="ARBA00022729"/>
    </source>
</evidence>
<dbReference type="AlphaFoldDB" id="A0A834I703"/>
<sequence>GNGNCEQLCFSFPPEAVNDDSRVLSTIKCDCAVGRISDDGKKCESVEEFVVFSTRTEIRSISIFPEDTTLPFAPIGNLTNVVGIDFDYQNDVLLFTQIRPWARIAKMHATKPDANNIVNIKNKGIMQSFFLYR</sequence>